<dbReference type="Gene3D" id="3.10.450.50">
    <property type="match status" value="1"/>
</dbReference>
<dbReference type="InterPro" id="IPR037401">
    <property type="entry name" value="SnoaL-like"/>
</dbReference>
<sequence length="184" mass="20825">MEIANTDLRRLLAHEQIRQVAARYARGVDRLDVATMRSAYWPDAIDDHGVYVGDAMAFCDRVVSTHRRFDWTMHCILNHWIDVVDDTTAHGEIYNVTHLQSTDRGDGGSNSGTDGGTDAGGTRVLDTWWGRYLDRYECRDGEWRIAHRVCVHEATERRTLDAAMPIATEMFRQGSADRDVAGRG</sequence>
<dbReference type="InterPro" id="IPR032710">
    <property type="entry name" value="NTF2-like_dom_sf"/>
</dbReference>
<feature type="compositionally biased region" description="Gly residues" evidence="1">
    <location>
        <begin position="107"/>
        <end position="119"/>
    </location>
</feature>
<evidence type="ECO:0000259" key="2">
    <source>
        <dbReference type="Pfam" id="PF13577"/>
    </source>
</evidence>
<protein>
    <submittedName>
        <fullName evidence="3">Unannotated protein</fullName>
    </submittedName>
</protein>
<dbReference type="EMBL" id="CAEZSR010000003">
    <property type="protein sequence ID" value="CAB4539085.1"/>
    <property type="molecule type" value="Genomic_DNA"/>
</dbReference>
<evidence type="ECO:0000256" key="1">
    <source>
        <dbReference type="SAM" id="MobiDB-lite"/>
    </source>
</evidence>
<organism evidence="3">
    <name type="scientific">freshwater metagenome</name>
    <dbReference type="NCBI Taxonomy" id="449393"/>
    <lineage>
        <taxon>unclassified sequences</taxon>
        <taxon>metagenomes</taxon>
        <taxon>ecological metagenomes</taxon>
    </lineage>
</organism>
<evidence type="ECO:0000313" key="3">
    <source>
        <dbReference type="EMBL" id="CAB4539085.1"/>
    </source>
</evidence>
<proteinExistence type="predicted"/>
<dbReference type="SUPFAM" id="SSF54427">
    <property type="entry name" value="NTF2-like"/>
    <property type="match status" value="1"/>
</dbReference>
<feature type="region of interest" description="Disordered" evidence="1">
    <location>
        <begin position="100"/>
        <end position="119"/>
    </location>
</feature>
<reference evidence="3" key="1">
    <citation type="submission" date="2020-05" db="EMBL/GenBank/DDBJ databases">
        <authorList>
            <person name="Chiriac C."/>
            <person name="Salcher M."/>
            <person name="Ghai R."/>
            <person name="Kavagutti S V."/>
        </authorList>
    </citation>
    <scope>NUCLEOTIDE SEQUENCE</scope>
</reference>
<gene>
    <name evidence="3" type="ORF">UFOPK1493_00161</name>
</gene>
<accession>A0A6J6BJY7</accession>
<feature type="domain" description="SnoaL-like" evidence="2">
    <location>
        <begin position="9"/>
        <end position="148"/>
    </location>
</feature>
<dbReference type="AlphaFoldDB" id="A0A6J6BJY7"/>
<name>A0A6J6BJY7_9ZZZZ</name>
<dbReference type="Pfam" id="PF13577">
    <property type="entry name" value="SnoaL_4"/>
    <property type="match status" value="1"/>
</dbReference>